<gene>
    <name evidence="2" type="ORF">GCM10012289_66820</name>
</gene>
<evidence type="ECO:0000313" key="2">
    <source>
        <dbReference type="EMBL" id="GGO80352.1"/>
    </source>
</evidence>
<organism evidence="2 3">
    <name type="scientific">Nonomuraea cavernae</name>
    <dbReference type="NCBI Taxonomy" id="2045107"/>
    <lineage>
        <taxon>Bacteria</taxon>
        <taxon>Bacillati</taxon>
        <taxon>Actinomycetota</taxon>
        <taxon>Actinomycetes</taxon>
        <taxon>Streptosporangiales</taxon>
        <taxon>Streptosporangiaceae</taxon>
        <taxon>Nonomuraea</taxon>
    </lineage>
</organism>
<comment type="caution">
    <text evidence="2">The sequence shown here is derived from an EMBL/GenBank/DDBJ whole genome shotgun (WGS) entry which is preliminary data.</text>
</comment>
<sequence length="57" mass="6043">MLVNKPGADLAQASAVGDPRVHTGHLRPGRGPVGRPLRFPAFLPALKDGVSSLKEMR</sequence>
<keyword evidence="3" id="KW-1185">Reference proteome</keyword>
<dbReference type="Proteomes" id="UP000646523">
    <property type="component" value="Unassembled WGS sequence"/>
</dbReference>
<proteinExistence type="predicted"/>
<accession>A0A918DQS3</accession>
<name>A0A918DQS3_9ACTN</name>
<evidence type="ECO:0000256" key="1">
    <source>
        <dbReference type="SAM" id="MobiDB-lite"/>
    </source>
</evidence>
<dbReference type="AlphaFoldDB" id="A0A918DQS3"/>
<protein>
    <submittedName>
        <fullName evidence="2">Uncharacterized protein</fullName>
    </submittedName>
</protein>
<evidence type="ECO:0000313" key="3">
    <source>
        <dbReference type="Proteomes" id="UP000646523"/>
    </source>
</evidence>
<feature type="region of interest" description="Disordered" evidence="1">
    <location>
        <begin position="1"/>
        <end position="37"/>
    </location>
</feature>
<dbReference type="EMBL" id="BMNH01000031">
    <property type="protein sequence ID" value="GGO80352.1"/>
    <property type="molecule type" value="Genomic_DNA"/>
</dbReference>
<reference evidence="2" key="2">
    <citation type="submission" date="2020-09" db="EMBL/GenBank/DDBJ databases">
        <authorList>
            <person name="Sun Q."/>
            <person name="Zhou Y."/>
        </authorList>
    </citation>
    <scope>NUCLEOTIDE SEQUENCE</scope>
    <source>
        <strain evidence="2">CGMCC 4.7368</strain>
    </source>
</reference>
<reference evidence="2" key="1">
    <citation type="journal article" date="2014" name="Int. J. Syst. Evol. Microbiol.">
        <title>Complete genome sequence of Corynebacterium casei LMG S-19264T (=DSM 44701T), isolated from a smear-ripened cheese.</title>
        <authorList>
            <consortium name="US DOE Joint Genome Institute (JGI-PGF)"/>
            <person name="Walter F."/>
            <person name="Albersmeier A."/>
            <person name="Kalinowski J."/>
            <person name="Ruckert C."/>
        </authorList>
    </citation>
    <scope>NUCLEOTIDE SEQUENCE</scope>
    <source>
        <strain evidence="2">CGMCC 4.7368</strain>
    </source>
</reference>